<evidence type="ECO:0000313" key="1">
    <source>
        <dbReference type="EMBL" id="KAK6757857.1"/>
    </source>
</evidence>
<name>A0ABR1E593_NECAM</name>
<dbReference type="PANTHER" id="PTHR34401:SF3">
    <property type="entry name" value="DB DOMAIN-CONTAINING PROTEIN"/>
    <property type="match status" value="1"/>
</dbReference>
<organism evidence="1 2">
    <name type="scientific">Necator americanus</name>
    <name type="common">Human hookworm</name>
    <dbReference type="NCBI Taxonomy" id="51031"/>
    <lineage>
        <taxon>Eukaryota</taxon>
        <taxon>Metazoa</taxon>
        <taxon>Ecdysozoa</taxon>
        <taxon>Nematoda</taxon>
        <taxon>Chromadorea</taxon>
        <taxon>Rhabditida</taxon>
        <taxon>Rhabditina</taxon>
        <taxon>Rhabditomorpha</taxon>
        <taxon>Strongyloidea</taxon>
        <taxon>Ancylostomatidae</taxon>
        <taxon>Bunostominae</taxon>
        <taxon>Necator</taxon>
    </lineage>
</organism>
<dbReference type="Proteomes" id="UP001303046">
    <property type="component" value="Unassembled WGS sequence"/>
</dbReference>
<comment type="caution">
    <text evidence="1">The sequence shown here is derived from an EMBL/GenBank/DDBJ whole genome shotgun (WGS) entry which is preliminary data.</text>
</comment>
<protein>
    <recommendedName>
        <fullName evidence="3">Chondroitin proteoglycan 4 domain-containing protein</fullName>
    </recommendedName>
</protein>
<evidence type="ECO:0008006" key="3">
    <source>
        <dbReference type="Google" id="ProtNLM"/>
    </source>
</evidence>
<evidence type="ECO:0000313" key="2">
    <source>
        <dbReference type="Proteomes" id="UP001303046"/>
    </source>
</evidence>
<keyword evidence="2" id="KW-1185">Reference proteome</keyword>
<dbReference type="EMBL" id="JAVFWL010000005">
    <property type="protein sequence ID" value="KAK6757857.1"/>
    <property type="molecule type" value="Genomic_DNA"/>
</dbReference>
<reference evidence="1 2" key="1">
    <citation type="submission" date="2023-08" db="EMBL/GenBank/DDBJ databases">
        <title>A Necator americanus chromosomal reference genome.</title>
        <authorList>
            <person name="Ilik V."/>
            <person name="Petrzelkova K.J."/>
            <person name="Pardy F."/>
            <person name="Fuh T."/>
            <person name="Niatou-Singa F.S."/>
            <person name="Gouil Q."/>
            <person name="Baker L."/>
            <person name="Ritchie M.E."/>
            <person name="Jex A.R."/>
            <person name="Gazzola D."/>
            <person name="Li H."/>
            <person name="Toshio Fujiwara R."/>
            <person name="Zhan B."/>
            <person name="Aroian R.V."/>
            <person name="Pafco B."/>
            <person name="Schwarz E.M."/>
        </authorList>
    </citation>
    <scope>NUCLEOTIDE SEQUENCE [LARGE SCALE GENOMIC DNA]</scope>
    <source>
        <strain evidence="1 2">Aroian</strain>
        <tissue evidence="1">Whole animal</tissue>
    </source>
</reference>
<proteinExistence type="predicted"/>
<gene>
    <name evidence="1" type="primary">Necator_chrV.g20381</name>
    <name evidence="1" type="ORF">RB195_015588</name>
</gene>
<accession>A0ABR1E593</accession>
<dbReference type="PANTHER" id="PTHR34401">
    <property type="entry name" value="PROTEIN CBG12388-RELATED"/>
    <property type="match status" value="1"/>
</dbReference>
<sequence length="293" mass="32585">MDGITPSPQSTIPYKNTPPEIRTTLDSWGDTFRSDDKVPLEKLTEVCAGVQEWESKQNLAKDAHSVSSQHRHRLCETVRSSGLPEMLRLILLLAIVSKTTAQMVRQCTCQQVEPCSHVTSETVLRCIDQCQRHAAEAGLSYPTVRQCFNQVRGSVDSLISCYKTSVFDKACAMGPPAMVPKRYMETFKLALFNDMNAVLTRSGVRNQVMSFARAGKKFTSCNMNCVQRVTSECRRRHNCGLSLPSDNIMIQTLKQCMQISGFHTTGVQQICSCLATAGARQLAPICNRIIISK</sequence>